<evidence type="ECO:0000313" key="2">
    <source>
        <dbReference type="Proteomes" id="UP000196368"/>
    </source>
</evidence>
<proteinExistence type="predicted"/>
<reference evidence="2" key="1">
    <citation type="submission" date="2017-04" db="EMBL/GenBank/DDBJ databases">
        <title>Function of individual gut microbiota members based on whole genome sequencing of pure cultures obtained from chicken caecum.</title>
        <authorList>
            <person name="Medvecky M."/>
            <person name="Cejkova D."/>
            <person name="Polansky O."/>
            <person name="Karasova D."/>
            <person name="Kubasova T."/>
            <person name="Cizek A."/>
            <person name="Rychlik I."/>
        </authorList>
    </citation>
    <scope>NUCLEOTIDE SEQUENCE [LARGE SCALE GENOMIC DNA]</scope>
    <source>
        <strain evidence="2">An273</strain>
    </source>
</reference>
<evidence type="ECO:0000313" key="1">
    <source>
        <dbReference type="EMBL" id="OUO57242.1"/>
    </source>
</evidence>
<name>A0A1Y4DF27_9BACT</name>
<protein>
    <recommendedName>
        <fullName evidence="3">GDYXXLXY domain-containing protein</fullName>
    </recommendedName>
</protein>
<dbReference type="InterPro" id="IPR025833">
    <property type="entry name" value="GDYXXLXY"/>
</dbReference>
<dbReference type="EMBL" id="NFJD01000001">
    <property type="protein sequence ID" value="OUO57242.1"/>
    <property type="molecule type" value="Genomic_DNA"/>
</dbReference>
<dbReference type="Pfam" id="PF14345">
    <property type="entry name" value="GDYXXLXY"/>
    <property type="match status" value="1"/>
</dbReference>
<organism evidence="1 2">
    <name type="scientific">Candidatus Avelusimicrobium gallicola</name>
    <dbReference type="NCBI Taxonomy" id="2562704"/>
    <lineage>
        <taxon>Bacteria</taxon>
        <taxon>Pseudomonadati</taxon>
        <taxon>Elusimicrobiota</taxon>
        <taxon>Elusimicrobia</taxon>
        <taxon>Elusimicrobiales</taxon>
        <taxon>Elusimicrobiaceae</taxon>
        <taxon>Candidatus Avelusimicrobium</taxon>
    </lineage>
</organism>
<keyword evidence="2" id="KW-1185">Reference proteome</keyword>
<dbReference type="Proteomes" id="UP000196368">
    <property type="component" value="Unassembled WGS sequence"/>
</dbReference>
<accession>A0A1Y4DF27</accession>
<gene>
    <name evidence="1" type="ORF">B5F75_00220</name>
</gene>
<dbReference type="OrthoDB" id="4868247at2"/>
<dbReference type="AlphaFoldDB" id="A0A1Y4DF27"/>
<dbReference type="RefSeq" id="WP_087286187.1">
    <property type="nucleotide sequence ID" value="NZ_NFJD01000001.1"/>
</dbReference>
<comment type="caution">
    <text evidence="1">The sequence shown here is derived from an EMBL/GenBank/DDBJ whole genome shotgun (WGS) entry which is preliminary data.</text>
</comment>
<evidence type="ECO:0008006" key="3">
    <source>
        <dbReference type="Google" id="ProtNLM"/>
    </source>
</evidence>
<sequence>MRGKIFLAAAGVLAVLLGGYAWRTQTARQQAPAVYFKMAPVDPRAMLSGDYMELFYDLERSPENWKNGQAVVFYAAENGVVQTAPTEREVKVFPFEKRLRLPHQFYFQEGTGTKYEGAAYAKMRQLPGGRFLIEALTDEKFNEIH</sequence>